<evidence type="ECO:0000313" key="3">
    <source>
        <dbReference type="Proteomes" id="UP001187343"/>
    </source>
</evidence>
<dbReference type="EMBL" id="JAUYZG010000014">
    <property type="protein sequence ID" value="KAK2889609.1"/>
    <property type="molecule type" value="Genomic_DNA"/>
</dbReference>
<accession>A0AA88PPK3</accession>
<evidence type="ECO:0000313" key="2">
    <source>
        <dbReference type="EMBL" id="KAK2889609.1"/>
    </source>
</evidence>
<protein>
    <submittedName>
        <fullName evidence="2">Uncharacterized protein</fullName>
    </submittedName>
</protein>
<gene>
    <name evidence="2" type="ORF">Q8A67_014984</name>
</gene>
<feature type="region of interest" description="Disordered" evidence="1">
    <location>
        <begin position="29"/>
        <end position="52"/>
    </location>
</feature>
<sequence length="97" mass="10822">MEKSDGLWIEPNSNSGFRARSLFHNEPLTASRGLELDPHLRNKQKPKESSRGLPDCTCNTLFTWIGDNGQSCPNPVRQRCSSAAPLHRLHRELAGPS</sequence>
<keyword evidence="3" id="KW-1185">Reference proteome</keyword>
<dbReference type="AlphaFoldDB" id="A0AA88PPK3"/>
<evidence type="ECO:0000256" key="1">
    <source>
        <dbReference type="SAM" id="MobiDB-lite"/>
    </source>
</evidence>
<organism evidence="2 3">
    <name type="scientific">Cirrhinus molitorella</name>
    <name type="common">mud carp</name>
    <dbReference type="NCBI Taxonomy" id="172907"/>
    <lineage>
        <taxon>Eukaryota</taxon>
        <taxon>Metazoa</taxon>
        <taxon>Chordata</taxon>
        <taxon>Craniata</taxon>
        <taxon>Vertebrata</taxon>
        <taxon>Euteleostomi</taxon>
        <taxon>Actinopterygii</taxon>
        <taxon>Neopterygii</taxon>
        <taxon>Teleostei</taxon>
        <taxon>Ostariophysi</taxon>
        <taxon>Cypriniformes</taxon>
        <taxon>Cyprinidae</taxon>
        <taxon>Labeoninae</taxon>
        <taxon>Labeonini</taxon>
        <taxon>Cirrhinus</taxon>
    </lineage>
</organism>
<feature type="compositionally biased region" description="Basic and acidic residues" evidence="1">
    <location>
        <begin position="34"/>
        <end position="50"/>
    </location>
</feature>
<dbReference type="Proteomes" id="UP001187343">
    <property type="component" value="Unassembled WGS sequence"/>
</dbReference>
<reference evidence="2" key="1">
    <citation type="submission" date="2023-08" db="EMBL/GenBank/DDBJ databases">
        <title>Chromosome-level Genome Assembly of mud carp (Cirrhinus molitorella).</title>
        <authorList>
            <person name="Liu H."/>
        </authorList>
    </citation>
    <scope>NUCLEOTIDE SEQUENCE</scope>
    <source>
        <strain evidence="2">Prfri</strain>
        <tissue evidence="2">Muscle</tissue>
    </source>
</reference>
<proteinExistence type="predicted"/>
<comment type="caution">
    <text evidence="2">The sequence shown here is derived from an EMBL/GenBank/DDBJ whole genome shotgun (WGS) entry which is preliminary data.</text>
</comment>
<name>A0AA88PPK3_9TELE</name>